<evidence type="ECO:0000256" key="1">
    <source>
        <dbReference type="SAM" id="MobiDB-lite"/>
    </source>
</evidence>
<dbReference type="PROSITE" id="PS51257">
    <property type="entry name" value="PROKAR_LIPOPROTEIN"/>
    <property type="match status" value="1"/>
</dbReference>
<dbReference type="AlphaFoldDB" id="A0ABD5PXH3"/>
<dbReference type="RefSeq" id="WP_254267353.1">
    <property type="nucleotide sequence ID" value="NZ_CP100400.1"/>
</dbReference>
<proteinExistence type="predicted"/>
<sequence>MPSTHSRRTLLRSCGLALVLGTAGCLGGLQTGDPPGDHDASEDAATRPGGSTARGTTASNGSTANDTATPRTTAATISPGTVSDEAATERALAAEEAFLTERLGNASCLDDWGTYPTTAQKRATVVERTADGVRVEVSHPFSYSTEQTETEGDSRTVSLVTADGASRAVYLVTADDARRVSGDTISPCRTAL</sequence>
<evidence type="ECO:0000313" key="3">
    <source>
        <dbReference type="Proteomes" id="UP001595945"/>
    </source>
</evidence>
<organism evidence="2 3">
    <name type="scientific">Halorussus aquaticus</name>
    <dbReference type="NCBI Taxonomy" id="2953748"/>
    <lineage>
        <taxon>Archaea</taxon>
        <taxon>Methanobacteriati</taxon>
        <taxon>Methanobacteriota</taxon>
        <taxon>Stenosarchaea group</taxon>
        <taxon>Halobacteria</taxon>
        <taxon>Halobacteriales</taxon>
        <taxon>Haladaptataceae</taxon>
        <taxon>Halorussus</taxon>
    </lineage>
</organism>
<feature type="compositionally biased region" description="Basic and acidic residues" evidence="1">
    <location>
        <begin position="35"/>
        <end position="45"/>
    </location>
</feature>
<dbReference type="EMBL" id="JBHSHT010000001">
    <property type="protein sequence ID" value="MFC4823157.1"/>
    <property type="molecule type" value="Genomic_DNA"/>
</dbReference>
<evidence type="ECO:0000313" key="2">
    <source>
        <dbReference type="EMBL" id="MFC4823157.1"/>
    </source>
</evidence>
<dbReference type="GeneID" id="73045800"/>
<name>A0ABD5PXH3_9EURY</name>
<reference evidence="2 3" key="1">
    <citation type="journal article" date="2019" name="Int. J. Syst. Evol. Microbiol.">
        <title>The Global Catalogue of Microorganisms (GCM) 10K type strain sequencing project: providing services to taxonomists for standard genome sequencing and annotation.</title>
        <authorList>
            <consortium name="The Broad Institute Genomics Platform"/>
            <consortium name="The Broad Institute Genome Sequencing Center for Infectious Disease"/>
            <person name="Wu L."/>
            <person name="Ma J."/>
        </authorList>
    </citation>
    <scope>NUCLEOTIDE SEQUENCE [LARGE SCALE GENOMIC DNA]</scope>
    <source>
        <strain evidence="2 3">XZYJ18</strain>
    </source>
</reference>
<accession>A0ABD5PXH3</accession>
<protein>
    <submittedName>
        <fullName evidence="2">Uncharacterized protein</fullName>
    </submittedName>
</protein>
<keyword evidence="3" id="KW-1185">Reference proteome</keyword>
<gene>
    <name evidence="2" type="ORF">ACFO9K_02655</name>
</gene>
<feature type="region of interest" description="Disordered" evidence="1">
    <location>
        <begin position="30"/>
        <end position="87"/>
    </location>
</feature>
<feature type="compositionally biased region" description="Polar residues" evidence="1">
    <location>
        <begin position="53"/>
        <end position="81"/>
    </location>
</feature>
<comment type="caution">
    <text evidence="2">The sequence shown here is derived from an EMBL/GenBank/DDBJ whole genome shotgun (WGS) entry which is preliminary data.</text>
</comment>
<dbReference type="Proteomes" id="UP001595945">
    <property type="component" value="Unassembled WGS sequence"/>
</dbReference>